<dbReference type="Gene3D" id="1.10.10.200">
    <property type="match status" value="1"/>
</dbReference>
<evidence type="ECO:0000256" key="1">
    <source>
        <dbReference type="ARBA" id="ARBA00008724"/>
    </source>
</evidence>
<dbReference type="SUPFAM" id="SSF75625">
    <property type="entry name" value="YebC-like"/>
    <property type="match status" value="1"/>
</dbReference>
<dbReference type="InterPro" id="IPR029072">
    <property type="entry name" value="YebC-like"/>
</dbReference>
<dbReference type="Pfam" id="PF20772">
    <property type="entry name" value="TACO1_YebC_N"/>
    <property type="match status" value="1"/>
</dbReference>
<dbReference type="PANTHER" id="PTHR12532:SF0">
    <property type="entry name" value="TRANSLATIONAL ACTIVATOR OF CYTOCHROME C OXIDASE 1"/>
    <property type="match status" value="1"/>
</dbReference>
<proteinExistence type="inferred from homology"/>
<dbReference type="GO" id="GO:0005737">
    <property type="term" value="C:cytoplasm"/>
    <property type="evidence" value="ECO:0007669"/>
    <property type="project" value="UniProtKB-ARBA"/>
</dbReference>
<dbReference type="PANTHER" id="PTHR12532">
    <property type="entry name" value="TRANSLATIONAL ACTIVATOR OF CYTOCHROME C OXIDASE 1"/>
    <property type="match status" value="1"/>
</dbReference>
<accession>A0ABD6EXV9</accession>
<feature type="domain" description="TACO1/YebC-like N-terminal" evidence="3">
    <location>
        <begin position="26"/>
        <end position="97"/>
    </location>
</feature>
<gene>
    <name evidence="4" type="ORF">AB6A40_008808</name>
</gene>
<sequence length="276" mass="31272">MASLGRLVIQYCRKLSYASPLFKGHSKWQNIKATKTKFDQQRSQQINVMLRRVKAAVKDGGGFDMKLNRKLAAVNQDYKAAGLPLDTLNNFLKKLKEKPEHTHFIYVVGPGGSFFVIETETDSIPRMNQTVAKYLNKMGGGFRIITDPSICGNFDEKGVLHISCSRKNKPVSLEEMEEVVIELECEDVALIESDSQPCFEVMCSISQLRQTERKLAELGYSVILAEMQMRAKHTISLSKSDSEKVEKLYEYLQEDSSIKQIFDNIEPEMIEDASLS</sequence>
<comment type="caution">
    <text evidence="4">The sequence shown here is derived from an EMBL/GenBank/DDBJ whole genome shotgun (WGS) entry which is preliminary data.</text>
</comment>
<dbReference type="InterPro" id="IPR049083">
    <property type="entry name" value="TACO1_YebC_N"/>
</dbReference>
<keyword evidence="5" id="KW-1185">Reference proteome</keyword>
<feature type="domain" description="TACO1/YebC-like second and third" evidence="2">
    <location>
        <begin position="107"/>
        <end position="265"/>
    </location>
</feature>
<evidence type="ECO:0000313" key="5">
    <source>
        <dbReference type="Proteomes" id="UP001608902"/>
    </source>
</evidence>
<name>A0ABD6EXV9_9BILA</name>
<evidence type="ECO:0000259" key="2">
    <source>
        <dbReference type="Pfam" id="PF01709"/>
    </source>
</evidence>
<dbReference type="Gene3D" id="3.30.70.980">
    <property type="match status" value="2"/>
</dbReference>
<dbReference type="EMBL" id="JBGFUD010008483">
    <property type="protein sequence ID" value="MFH4982099.1"/>
    <property type="molecule type" value="Genomic_DNA"/>
</dbReference>
<organism evidence="4 5">
    <name type="scientific">Gnathostoma spinigerum</name>
    <dbReference type="NCBI Taxonomy" id="75299"/>
    <lineage>
        <taxon>Eukaryota</taxon>
        <taxon>Metazoa</taxon>
        <taxon>Ecdysozoa</taxon>
        <taxon>Nematoda</taxon>
        <taxon>Chromadorea</taxon>
        <taxon>Rhabditida</taxon>
        <taxon>Spirurina</taxon>
        <taxon>Gnathostomatomorpha</taxon>
        <taxon>Gnathostomatoidea</taxon>
        <taxon>Gnathostomatidae</taxon>
        <taxon>Gnathostoma</taxon>
    </lineage>
</organism>
<dbReference type="InterPro" id="IPR048300">
    <property type="entry name" value="TACO1_YebC-like_2nd/3rd_dom"/>
</dbReference>
<reference evidence="4 5" key="1">
    <citation type="submission" date="2024-08" db="EMBL/GenBank/DDBJ databases">
        <title>Gnathostoma spinigerum genome.</title>
        <authorList>
            <person name="Gonzalez-Bertolin B."/>
            <person name="Monzon S."/>
            <person name="Zaballos A."/>
            <person name="Jimenez P."/>
            <person name="Dekumyoy P."/>
            <person name="Varona S."/>
            <person name="Cuesta I."/>
            <person name="Sumanam S."/>
            <person name="Adisakwattana P."/>
            <person name="Gasser R.B."/>
            <person name="Hernandez-Gonzalez A."/>
            <person name="Young N.D."/>
            <person name="Perteguer M.J."/>
        </authorList>
    </citation>
    <scope>NUCLEOTIDE SEQUENCE [LARGE SCALE GENOMIC DNA]</scope>
    <source>
        <strain evidence="4">AL3</strain>
        <tissue evidence="4">Liver</tissue>
    </source>
</reference>
<dbReference type="InterPro" id="IPR002876">
    <property type="entry name" value="Transcrip_reg_TACO1-like"/>
</dbReference>
<evidence type="ECO:0000313" key="4">
    <source>
        <dbReference type="EMBL" id="MFH4982099.1"/>
    </source>
</evidence>
<protein>
    <submittedName>
        <fullName evidence="4">Uncharacterized protein</fullName>
    </submittedName>
</protein>
<dbReference type="Proteomes" id="UP001608902">
    <property type="component" value="Unassembled WGS sequence"/>
</dbReference>
<dbReference type="InterPro" id="IPR017856">
    <property type="entry name" value="Integrase-like_N"/>
</dbReference>
<dbReference type="Pfam" id="PF01709">
    <property type="entry name" value="Transcrip_reg"/>
    <property type="match status" value="1"/>
</dbReference>
<dbReference type="InterPro" id="IPR026564">
    <property type="entry name" value="Transcrip_reg_TACO1-like_dom3"/>
</dbReference>
<comment type="similarity">
    <text evidence="1">Belongs to the TACO1 family.</text>
</comment>
<evidence type="ECO:0000259" key="3">
    <source>
        <dbReference type="Pfam" id="PF20772"/>
    </source>
</evidence>
<dbReference type="AlphaFoldDB" id="A0ABD6EXV9"/>